<evidence type="ECO:0000256" key="9">
    <source>
        <dbReference type="ARBA" id="ARBA00022792"/>
    </source>
</evidence>
<evidence type="ECO:0000256" key="18">
    <source>
        <dbReference type="RuleBase" id="RU003403"/>
    </source>
</evidence>
<dbReference type="GO" id="GO:0008137">
    <property type="term" value="F:NADH dehydrogenase (ubiquinone) activity"/>
    <property type="evidence" value="ECO:0007669"/>
    <property type="project" value="UniProtKB-EC"/>
</dbReference>
<evidence type="ECO:0000313" key="20">
    <source>
        <dbReference type="EMBL" id="AXS67526.1"/>
    </source>
</evidence>
<accession>A0A346RN79</accession>
<comment type="function">
    <text evidence="18">Core subunit of the mitochondrial membrane respiratory chain NADH dehydrogenase (Complex I) which catalyzes electron transfer from NADH through the respiratory chain, using ubiquinone as an electron acceptor. Essential for the catalytic activity and assembly of complex I.</text>
</comment>
<keyword evidence="8 18" id="KW-0812">Transmembrane</keyword>
<evidence type="ECO:0000256" key="11">
    <source>
        <dbReference type="ARBA" id="ARBA00022982"/>
    </source>
</evidence>
<evidence type="ECO:0000259" key="19">
    <source>
        <dbReference type="Pfam" id="PF00361"/>
    </source>
</evidence>
<dbReference type="EC" id="7.1.1.2" evidence="4 18"/>
<comment type="subcellular location">
    <subcellularLocation>
        <location evidence="2 18">Mitochondrion inner membrane</location>
        <topology evidence="2 18">Multi-pass membrane protein</topology>
    </subcellularLocation>
</comment>
<evidence type="ECO:0000256" key="1">
    <source>
        <dbReference type="ARBA" id="ARBA00003257"/>
    </source>
</evidence>
<dbReference type="PANTHER" id="PTHR46552">
    <property type="entry name" value="NADH-UBIQUINONE OXIDOREDUCTASE CHAIN 2"/>
    <property type="match status" value="1"/>
</dbReference>
<dbReference type="Pfam" id="PF00361">
    <property type="entry name" value="Proton_antipo_M"/>
    <property type="match status" value="2"/>
</dbReference>
<geneLocation type="mitochondrion" evidence="20"/>
<feature type="transmembrane region" description="Helical" evidence="18">
    <location>
        <begin position="232"/>
        <end position="250"/>
    </location>
</feature>
<reference evidence="20" key="1">
    <citation type="journal article" date="2018" name="Mitochondrial DNA Part B Resour">
        <title>The first complete mitochondrial genome of Dorippoidea from Orithyia sinica (Decapoda: Orithyiidae).</title>
        <authorList>
            <person name="Zhong S."/>
            <person name="Zhao Y."/>
            <person name="Zhang Q."/>
        </authorList>
    </citation>
    <scope>NUCLEOTIDE SEQUENCE</scope>
</reference>
<keyword evidence="6" id="KW-0813">Transport</keyword>
<keyword evidence="11 18" id="KW-0249">Electron transport</keyword>
<feature type="transmembrane region" description="Helical" evidence="18">
    <location>
        <begin position="314"/>
        <end position="335"/>
    </location>
</feature>
<gene>
    <name evidence="20" type="primary">nad2</name>
</gene>
<feature type="transmembrane region" description="Helical" evidence="18">
    <location>
        <begin position="118"/>
        <end position="138"/>
    </location>
</feature>
<comment type="catalytic activity">
    <reaction evidence="17 18">
        <text>a ubiquinone + NADH + 5 H(+)(in) = a ubiquinol + NAD(+) + 4 H(+)(out)</text>
        <dbReference type="Rhea" id="RHEA:29091"/>
        <dbReference type="Rhea" id="RHEA-COMP:9565"/>
        <dbReference type="Rhea" id="RHEA-COMP:9566"/>
        <dbReference type="ChEBI" id="CHEBI:15378"/>
        <dbReference type="ChEBI" id="CHEBI:16389"/>
        <dbReference type="ChEBI" id="CHEBI:17976"/>
        <dbReference type="ChEBI" id="CHEBI:57540"/>
        <dbReference type="ChEBI" id="CHEBI:57945"/>
        <dbReference type="EC" id="7.1.1.2"/>
    </reaction>
</comment>
<name>A0A346RN79_9EUCA</name>
<evidence type="ECO:0000256" key="13">
    <source>
        <dbReference type="ARBA" id="ARBA00023027"/>
    </source>
</evidence>
<keyword evidence="7 18" id="KW-0679">Respiratory chain</keyword>
<evidence type="ECO:0000256" key="2">
    <source>
        <dbReference type="ARBA" id="ARBA00004448"/>
    </source>
</evidence>
<evidence type="ECO:0000256" key="3">
    <source>
        <dbReference type="ARBA" id="ARBA00007012"/>
    </source>
</evidence>
<feature type="domain" description="NADH:quinone oxidoreductase/Mrp antiporter transmembrane" evidence="19">
    <location>
        <begin position="83"/>
        <end position="281"/>
    </location>
</feature>
<evidence type="ECO:0000256" key="4">
    <source>
        <dbReference type="ARBA" id="ARBA00012944"/>
    </source>
</evidence>
<dbReference type="InterPro" id="IPR050175">
    <property type="entry name" value="Complex_I_Subunit_2"/>
</dbReference>
<comment type="function">
    <text evidence="1">Core subunit of the mitochondrial membrane respiratory chain NADH dehydrogenase (Complex I) that is believed to belong to the minimal assembly required for catalysis. Complex I functions in the transfer of electrons from NADH to the respiratory chain. The immediate electron acceptor for the enzyme is believed to be ubiquinone.</text>
</comment>
<dbReference type="GO" id="GO:0005743">
    <property type="term" value="C:mitochondrial inner membrane"/>
    <property type="evidence" value="ECO:0007669"/>
    <property type="project" value="UniProtKB-SubCell"/>
</dbReference>
<dbReference type="InterPro" id="IPR001750">
    <property type="entry name" value="ND/Mrp_TM"/>
</dbReference>
<keyword evidence="9 18" id="KW-0999">Mitochondrion inner membrane</keyword>
<keyword evidence="15 18" id="KW-0496">Mitochondrion</keyword>
<keyword evidence="14 18" id="KW-0830">Ubiquinone</keyword>
<feature type="transmembrane region" description="Helical" evidence="18">
    <location>
        <begin position="194"/>
        <end position="212"/>
    </location>
</feature>
<evidence type="ECO:0000256" key="15">
    <source>
        <dbReference type="ARBA" id="ARBA00023128"/>
    </source>
</evidence>
<keyword evidence="12 18" id="KW-1133">Transmembrane helix</keyword>
<keyword evidence="10 18" id="KW-1278">Translocase</keyword>
<dbReference type="PRINTS" id="PR01436">
    <property type="entry name" value="NADHDHGNASE2"/>
</dbReference>
<feature type="domain" description="NADH:quinone oxidoreductase/Mrp antiporter transmembrane" evidence="19">
    <location>
        <begin position="24"/>
        <end position="80"/>
    </location>
</feature>
<keyword evidence="16 18" id="KW-0472">Membrane</keyword>
<evidence type="ECO:0000256" key="10">
    <source>
        <dbReference type="ARBA" id="ARBA00022967"/>
    </source>
</evidence>
<evidence type="ECO:0000256" key="17">
    <source>
        <dbReference type="ARBA" id="ARBA00049551"/>
    </source>
</evidence>
<sequence>MMFPLTFLPFYFSLMAGTILAISSSSWFGAWVGLELNLMSFIPIITMKMNMHLSEAALKYFLVQALGSTFIIMSSCLLISFSFIAPLLLLMGLLLKLGSAPFHFWFPQVMEGLMWPQAFTLLSIQKIAPMTLISYVLFTPIFTQILLLSAILSAMIGAIGGLNSMQLRKIMAFSSINHMSWMMVGLSINNSLWITYFSFYTIISGSVILFFFSNSSFNISSILSLNSNNPAYLLFLSLSLLSLGGLPPFTGFIPKWMMIQVMVMNNMFIPLVFLLLSTLITLYFYLRIITSCVLIMTPIMTMNTKITPSVSLSSWLPMISFTNIIGLFVPLIFLFF</sequence>
<dbReference type="InterPro" id="IPR003917">
    <property type="entry name" value="NADH_UbQ_OxRdtase_chain2"/>
</dbReference>
<feature type="transmembrane region" description="Helical" evidence="18">
    <location>
        <begin position="61"/>
        <end position="81"/>
    </location>
</feature>
<dbReference type="GO" id="GO:0006120">
    <property type="term" value="P:mitochondrial electron transport, NADH to ubiquinone"/>
    <property type="evidence" value="ECO:0007669"/>
    <property type="project" value="InterPro"/>
</dbReference>
<dbReference type="PANTHER" id="PTHR46552:SF1">
    <property type="entry name" value="NADH-UBIQUINONE OXIDOREDUCTASE CHAIN 2"/>
    <property type="match status" value="1"/>
</dbReference>
<protein>
    <recommendedName>
        <fullName evidence="5 18">NADH-ubiquinone oxidoreductase chain 2</fullName>
        <ecNumber evidence="4 18">7.1.1.2</ecNumber>
    </recommendedName>
</protein>
<evidence type="ECO:0000256" key="16">
    <source>
        <dbReference type="ARBA" id="ARBA00023136"/>
    </source>
</evidence>
<evidence type="ECO:0000256" key="7">
    <source>
        <dbReference type="ARBA" id="ARBA00022660"/>
    </source>
</evidence>
<proteinExistence type="inferred from homology"/>
<organism evidence="20">
    <name type="scientific">Orithyia sinica</name>
    <dbReference type="NCBI Taxonomy" id="260260"/>
    <lineage>
        <taxon>Eukaryota</taxon>
        <taxon>Metazoa</taxon>
        <taxon>Ecdysozoa</taxon>
        <taxon>Arthropoda</taxon>
        <taxon>Crustacea</taxon>
        <taxon>Multicrustacea</taxon>
        <taxon>Malacostraca</taxon>
        <taxon>Eumalacostraca</taxon>
        <taxon>Eucarida</taxon>
        <taxon>Decapoda</taxon>
        <taxon>Pleocyemata</taxon>
        <taxon>Brachyura</taxon>
        <taxon>Eubrachyura</taxon>
        <taxon>Dorippoidea</taxon>
        <taxon>Orithyiidae</taxon>
        <taxon>Orithyia</taxon>
    </lineage>
</organism>
<evidence type="ECO:0000256" key="8">
    <source>
        <dbReference type="ARBA" id="ARBA00022692"/>
    </source>
</evidence>
<dbReference type="EMBL" id="MG840649">
    <property type="protein sequence ID" value="AXS67526.1"/>
    <property type="molecule type" value="Genomic_DNA"/>
</dbReference>
<feature type="transmembrane region" description="Helical" evidence="18">
    <location>
        <begin position="144"/>
        <end position="163"/>
    </location>
</feature>
<feature type="transmembrane region" description="Helical" evidence="18">
    <location>
        <begin position="87"/>
        <end position="106"/>
    </location>
</feature>
<dbReference type="AlphaFoldDB" id="A0A346RN79"/>
<evidence type="ECO:0000256" key="6">
    <source>
        <dbReference type="ARBA" id="ARBA00022448"/>
    </source>
</evidence>
<evidence type="ECO:0000256" key="14">
    <source>
        <dbReference type="ARBA" id="ARBA00023075"/>
    </source>
</evidence>
<keyword evidence="13 18" id="KW-0520">NAD</keyword>
<comment type="similarity">
    <text evidence="3 18">Belongs to the complex I subunit 2 family.</text>
</comment>
<evidence type="ECO:0000256" key="5">
    <source>
        <dbReference type="ARBA" id="ARBA00021008"/>
    </source>
</evidence>
<evidence type="ECO:0000256" key="12">
    <source>
        <dbReference type="ARBA" id="ARBA00022989"/>
    </source>
</evidence>